<keyword evidence="2" id="KW-0812">Transmembrane</keyword>
<feature type="transmembrane region" description="Helical" evidence="2">
    <location>
        <begin position="141"/>
        <end position="158"/>
    </location>
</feature>
<dbReference type="CDD" id="cd07034">
    <property type="entry name" value="TPP_PYR_PFOR_IOR-alpha_like"/>
    <property type="match status" value="1"/>
</dbReference>
<name>A0AAU7QTN1_9FLAO</name>
<dbReference type="Pfam" id="PF01855">
    <property type="entry name" value="POR_N"/>
    <property type="match status" value="1"/>
</dbReference>
<accession>A0AAU7QTN1</accession>
<dbReference type="Gene3D" id="3.40.50.920">
    <property type="match status" value="1"/>
</dbReference>
<dbReference type="PANTHER" id="PTHR32154:SF20">
    <property type="entry name" value="2-OXOGLUTARATE OXIDOREDUCTASE SUBUNIT KORA"/>
    <property type="match status" value="1"/>
</dbReference>
<dbReference type="GO" id="GO:0016491">
    <property type="term" value="F:oxidoreductase activity"/>
    <property type="evidence" value="ECO:0007669"/>
    <property type="project" value="UniProtKB-KW"/>
</dbReference>
<keyword evidence="2" id="KW-0472">Membrane</keyword>
<dbReference type="EMBL" id="CP157894">
    <property type="protein sequence ID" value="XBT18435.1"/>
    <property type="molecule type" value="Genomic_DNA"/>
</dbReference>
<feature type="transmembrane region" description="Helical" evidence="2">
    <location>
        <begin position="536"/>
        <end position="555"/>
    </location>
</feature>
<proteinExistence type="predicted"/>
<dbReference type="AlphaFoldDB" id="A0AAU7QTN1"/>
<dbReference type="PANTHER" id="PTHR32154">
    <property type="entry name" value="PYRUVATE-FLAVODOXIN OXIDOREDUCTASE-RELATED"/>
    <property type="match status" value="1"/>
</dbReference>
<dbReference type="Gene3D" id="3.40.920.10">
    <property type="entry name" value="Pyruvate-ferredoxin oxidoreductase, PFOR, domain III"/>
    <property type="match status" value="1"/>
</dbReference>
<dbReference type="InterPro" id="IPR029061">
    <property type="entry name" value="THDP-binding"/>
</dbReference>
<dbReference type="GO" id="GO:0006979">
    <property type="term" value="P:response to oxidative stress"/>
    <property type="evidence" value="ECO:0007669"/>
    <property type="project" value="TreeGrafter"/>
</dbReference>
<dbReference type="SUPFAM" id="SSF52518">
    <property type="entry name" value="Thiamin diphosphate-binding fold (THDP-binding)"/>
    <property type="match status" value="1"/>
</dbReference>
<protein>
    <submittedName>
        <fullName evidence="4">2-oxoacid:acceptor oxidoreductase subunit alpha</fullName>
    </submittedName>
</protein>
<evidence type="ECO:0000313" key="4">
    <source>
        <dbReference type="EMBL" id="XBT18435.1"/>
    </source>
</evidence>
<dbReference type="InterPro" id="IPR050722">
    <property type="entry name" value="Pyruvate:ferred/Flavod_OxRd"/>
</dbReference>
<dbReference type="Gene3D" id="3.40.50.970">
    <property type="match status" value="1"/>
</dbReference>
<evidence type="ECO:0000256" key="1">
    <source>
        <dbReference type="ARBA" id="ARBA00023002"/>
    </source>
</evidence>
<dbReference type="InterPro" id="IPR009014">
    <property type="entry name" value="Transketo_C/PFOR_II"/>
</dbReference>
<organism evidence="4">
    <name type="scientific">Candidatus Shikimatogenerans sp. Tduv</name>
    <dbReference type="NCBI Taxonomy" id="3158567"/>
    <lineage>
        <taxon>Bacteria</taxon>
        <taxon>Pseudomonadati</taxon>
        <taxon>Bacteroidota</taxon>
        <taxon>Flavobacteriia</taxon>
        <taxon>Flavobacteriales</taxon>
        <taxon>Candidatus Shikimatogenerans</taxon>
    </lineage>
</organism>
<dbReference type="SUPFAM" id="SSF52922">
    <property type="entry name" value="TK C-terminal domain-like"/>
    <property type="match status" value="1"/>
</dbReference>
<evidence type="ECO:0000256" key="2">
    <source>
        <dbReference type="SAM" id="Phobius"/>
    </source>
</evidence>
<sequence>MINILISGISGDGIQYISKKIIKFISYNINKKYYIYTHIEYPSDIKNPFLKKDNLSNFFIIITKKKYYNINNIKIDLLIINNCKFLKTYKRKCKKKSIIFLLKNRHFIKKKYKNKKYIYYFNTIKYSNNLLIKFNLLNQKIYIRNYFIFSIIIKIFNFKKKKFLNYIKYNKYFNIIKKIFYLGIKYIKIYNIFKIKKKYNININILNGNNFLIKGLIDASKYLKLKIFFSYYPITPATNISKYLYKKNINVFKSEDEIASIYNCIGASYVGNIAITSTSGPGMSLMQEGIGLAIVLELPILIINVQRCGPSTGIPTLFEQSDLLLSLYGRHGESILPVYSIKSPIDSYYIAYKSLILSVKYSTPIIILSDFNIANNYNRCFYKKKYINIFNIKDIYYKNFFIKKTRIKNKKYLCLSGLEQNYNNNKISYNIDNHFKNIIYREKKINNFIKKYKFNILNKNYYILIITWGSIYYIIKYYILLYNKKYNNILSYIHIKCIYPLNYNFINNFFSKFKLLLFIENNNKQLYNIIYHKNKIFYNYYIIINNFFNIINNLIKKY</sequence>
<feature type="transmembrane region" description="Helical" evidence="2">
    <location>
        <begin position="461"/>
        <end position="480"/>
    </location>
</feature>
<keyword evidence="2" id="KW-1133">Transmembrane helix</keyword>
<dbReference type="InterPro" id="IPR002869">
    <property type="entry name" value="Pyrv_flavodox_OxRed_cen"/>
</dbReference>
<dbReference type="InterPro" id="IPR002880">
    <property type="entry name" value="Pyrv_Fd/Flavodoxin_OxRdtase_N"/>
</dbReference>
<evidence type="ECO:0000259" key="3">
    <source>
        <dbReference type="Pfam" id="PF01855"/>
    </source>
</evidence>
<feature type="domain" description="Pyruvate flavodoxin/ferredoxin oxidoreductase pyrimidine binding" evidence="3">
    <location>
        <begin position="228"/>
        <end position="380"/>
    </location>
</feature>
<keyword evidence="1" id="KW-0560">Oxidoreductase</keyword>
<reference evidence="4" key="1">
    <citation type="submission" date="2024-06" db="EMBL/GenBank/DDBJ databases">
        <title>Diversity, functionality, and evolutionary history of bacterial symbionts in false click beetles (Coleoptera, Throscidae).</title>
        <authorList>
            <person name="Wierz J.C."/>
            <person name="Malm H."/>
            <person name="Kaltenpoth M."/>
            <person name="Engl T."/>
        </authorList>
    </citation>
    <scope>NUCLEOTIDE SEQUENCE</scope>
    <source>
        <strain evidence="4">Tduv</strain>
    </source>
</reference>
<gene>
    <name evidence="4" type="ORF">ABNO50_00360</name>
</gene>